<name>A0A6C0K5G6_9ZZZZ</name>
<sequence length="56" mass="6533">MPEKYIPPPPHRIPEEAKKFLETLTEKEHQLHELAFELLGSSYFVETSHAFKRGPT</sequence>
<evidence type="ECO:0000313" key="1">
    <source>
        <dbReference type="EMBL" id="QHU12693.1"/>
    </source>
</evidence>
<dbReference type="AlphaFoldDB" id="A0A6C0K5G6"/>
<accession>A0A6C0K5G6</accession>
<dbReference type="EMBL" id="MN740809">
    <property type="protein sequence ID" value="QHU12693.1"/>
    <property type="molecule type" value="Genomic_DNA"/>
</dbReference>
<reference evidence="1" key="1">
    <citation type="journal article" date="2020" name="Nature">
        <title>Giant virus diversity and host interactions through global metagenomics.</title>
        <authorList>
            <person name="Schulz F."/>
            <person name="Roux S."/>
            <person name="Paez-Espino D."/>
            <person name="Jungbluth S."/>
            <person name="Walsh D.A."/>
            <person name="Denef V.J."/>
            <person name="McMahon K.D."/>
            <person name="Konstantinidis K.T."/>
            <person name="Eloe-Fadrosh E.A."/>
            <person name="Kyrpides N.C."/>
            <person name="Woyke T."/>
        </authorList>
    </citation>
    <scope>NUCLEOTIDE SEQUENCE</scope>
    <source>
        <strain evidence="1">GVMAG-S-1101172-89</strain>
    </source>
</reference>
<protein>
    <submittedName>
        <fullName evidence="1">Uncharacterized protein</fullName>
    </submittedName>
</protein>
<organism evidence="1">
    <name type="scientific">viral metagenome</name>
    <dbReference type="NCBI Taxonomy" id="1070528"/>
    <lineage>
        <taxon>unclassified sequences</taxon>
        <taxon>metagenomes</taxon>
        <taxon>organismal metagenomes</taxon>
    </lineage>
</organism>
<proteinExistence type="predicted"/>